<evidence type="ECO:0000313" key="2">
    <source>
        <dbReference type="Proteomes" id="UP000024635"/>
    </source>
</evidence>
<comment type="caution">
    <text evidence="1">The sequence shown here is derived from an EMBL/GenBank/DDBJ whole genome shotgun (WGS) entry which is preliminary data.</text>
</comment>
<sequence length="139" mass="15878">MGSFFLFSLSKHCHSDSLGGSQNSDLLPNGSMRYPLDHFAAAGMLAVRTHKRTTRRNKLILKCVSRRYMLLLATHSNHGWFARSKFHESHGGLLWQGNRKIGTIQPSRTQNLHEKILTETLHARVIRGAEHENRIHFVP</sequence>
<keyword evidence="2" id="KW-1185">Reference proteome</keyword>
<evidence type="ECO:0000313" key="1">
    <source>
        <dbReference type="EMBL" id="EYC05793.1"/>
    </source>
</evidence>
<dbReference type="Proteomes" id="UP000024635">
    <property type="component" value="Unassembled WGS sequence"/>
</dbReference>
<dbReference type="AlphaFoldDB" id="A0A016TTR4"/>
<protein>
    <submittedName>
        <fullName evidence="1">Uncharacterized protein</fullName>
    </submittedName>
</protein>
<dbReference type="EMBL" id="JARK01001416">
    <property type="protein sequence ID" value="EYC05793.1"/>
    <property type="molecule type" value="Genomic_DNA"/>
</dbReference>
<proteinExistence type="predicted"/>
<reference evidence="2" key="1">
    <citation type="journal article" date="2015" name="Nat. Genet.">
        <title>The genome and transcriptome of the zoonotic hookworm Ancylostoma ceylanicum identify infection-specific gene families.</title>
        <authorList>
            <person name="Schwarz E.M."/>
            <person name="Hu Y."/>
            <person name="Antoshechkin I."/>
            <person name="Miller M.M."/>
            <person name="Sternberg P.W."/>
            <person name="Aroian R.V."/>
        </authorList>
    </citation>
    <scope>NUCLEOTIDE SEQUENCE</scope>
    <source>
        <strain evidence="2">HY135</strain>
    </source>
</reference>
<gene>
    <name evidence="1" type="primary">Acey_s0080.g1360</name>
    <name evidence="1" type="ORF">Y032_0080g1360</name>
</gene>
<name>A0A016TTR4_9BILA</name>
<organism evidence="1 2">
    <name type="scientific">Ancylostoma ceylanicum</name>
    <dbReference type="NCBI Taxonomy" id="53326"/>
    <lineage>
        <taxon>Eukaryota</taxon>
        <taxon>Metazoa</taxon>
        <taxon>Ecdysozoa</taxon>
        <taxon>Nematoda</taxon>
        <taxon>Chromadorea</taxon>
        <taxon>Rhabditida</taxon>
        <taxon>Rhabditina</taxon>
        <taxon>Rhabditomorpha</taxon>
        <taxon>Strongyloidea</taxon>
        <taxon>Ancylostomatidae</taxon>
        <taxon>Ancylostomatinae</taxon>
        <taxon>Ancylostoma</taxon>
    </lineage>
</organism>
<accession>A0A016TTR4</accession>